<comment type="caution">
    <text evidence="1">The sequence shown here is derived from an EMBL/GenBank/DDBJ whole genome shotgun (WGS) entry which is preliminary data.</text>
</comment>
<sequence length="348" mass="40418">MLEDDAFLDHSASEWPAWGTLPLDWFMIDNWEAETSVTDEEQRANLISRFATAGSKVRVRYAERTAEDTEVPTPTEDQISNILQPSRSTVLRHVAQQLNEYSGPMDFVWLRTDYDHEEQHQAFVDSIDLPEVEFYEHLSYEGKILADRRYYDFGINQWQQVFSCLPEILRTKSAYDVLSLHDRRRELLARMIGMPDDPRPATRPSRQFEPGSLPARRRALLDEEEPDDGELQAVISEYYHRYLEPDNELLQNVVSRYHHRYASRFLLVEDAETFTTEPNRFDAMWLDDRGNVIRNNRLTAQDVCYYISIVGEGMGPEDYTFMEATVGPKYAPGGEYAPPFVHAVTSNN</sequence>
<accession>A0A4U0U3H8</accession>
<evidence type="ECO:0000313" key="2">
    <source>
        <dbReference type="Proteomes" id="UP000308549"/>
    </source>
</evidence>
<dbReference type="Proteomes" id="UP000308549">
    <property type="component" value="Unassembled WGS sequence"/>
</dbReference>
<gene>
    <name evidence="1" type="ORF">B0A50_03615</name>
</gene>
<dbReference type="OrthoDB" id="4364812at2759"/>
<protein>
    <submittedName>
        <fullName evidence="1">Uncharacterized protein</fullName>
    </submittedName>
</protein>
<reference evidence="1 2" key="1">
    <citation type="submission" date="2017-03" db="EMBL/GenBank/DDBJ databases">
        <title>Genomes of endolithic fungi from Antarctica.</title>
        <authorList>
            <person name="Coleine C."/>
            <person name="Masonjones S."/>
            <person name="Stajich J.E."/>
        </authorList>
    </citation>
    <scope>NUCLEOTIDE SEQUENCE [LARGE SCALE GENOMIC DNA]</scope>
    <source>
        <strain evidence="1 2">CCFEE 6315</strain>
    </source>
</reference>
<dbReference type="AlphaFoldDB" id="A0A4U0U3H8"/>
<evidence type="ECO:0000313" key="1">
    <source>
        <dbReference type="EMBL" id="TKA29601.1"/>
    </source>
</evidence>
<proteinExistence type="predicted"/>
<dbReference type="EMBL" id="NAJL01000014">
    <property type="protein sequence ID" value="TKA29601.1"/>
    <property type="molecule type" value="Genomic_DNA"/>
</dbReference>
<keyword evidence="2" id="KW-1185">Reference proteome</keyword>
<organism evidence="1 2">
    <name type="scientific">Salinomyces thailandicus</name>
    <dbReference type="NCBI Taxonomy" id="706561"/>
    <lineage>
        <taxon>Eukaryota</taxon>
        <taxon>Fungi</taxon>
        <taxon>Dikarya</taxon>
        <taxon>Ascomycota</taxon>
        <taxon>Pezizomycotina</taxon>
        <taxon>Dothideomycetes</taxon>
        <taxon>Dothideomycetidae</taxon>
        <taxon>Mycosphaerellales</taxon>
        <taxon>Teratosphaeriaceae</taxon>
        <taxon>Salinomyces</taxon>
    </lineage>
</organism>
<name>A0A4U0U3H8_9PEZI</name>